<organism evidence="2 3">
    <name type="scientific">Desulfatibacillum aliphaticivorans</name>
    <dbReference type="NCBI Taxonomy" id="218208"/>
    <lineage>
        <taxon>Bacteria</taxon>
        <taxon>Pseudomonadati</taxon>
        <taxon>Thermodesulfobacteriota</taxon>
        <taxon>Desulfobacteria</taxon>
        <taxon>Desulfobacterales</taxon>
        <taxon>Desulfatibacillaceae</taxon>
        <taxon>Desulfatibacillum</taxon>
    </lineage>
</organism>
<feature type="signal peptide" evidence="1">
    <location>
        <begin position="1"/>
        <end position="24"/>
    </location>
</feature>
<dbReference type="HOGENOM" id="CLU_1657972_0_0_7"/>
<evidence type="ECO:0000313" key="3">
    <source>
        <dbReference type="Proteomes" id="UP000000739"/>
    </source>
</evidence>
<dbReference type="EMBL" id="CP001322">
    <property type="protein sequence ID" value="ACL06877.1"/>
    <property type="molecule type" value="Genomic_DNA"/>
</dbReference>
<proteinExistence type="predicted"/>
<gene>
    <name evidence="2" type="ordered locus">Dalk_5207</name>
</gene>
<keyword evidence="3" id="KW-1185">Reference proteome</keyword>
<evidence type="ECO:0000256" key="1">
    <source>
        <dbReference type="SAM" id="SignalP"/>
    </source>
</evidence>
<dbReference type="AlphaFoldDB" id="B8FE96"/>
<reference evidence="2 3" key="1">
    <citation type="journal article" date="2012" name="Environ. Microbiol.">
        <title>The genome sequence of Desulfatibacillum alkenivorans AK-01: a blueprint for anaerobic alkane oxidation.</title>
        <authorList>
            <person name="Callaghan A.V."/>
            <person name="Morris B.E."/>
            <person name="Pereira I.A."/>
            <person name="McInerney M.J."/>
            <person name="Austin R.N."/>
            <person name="Groves J.T."/>
            <person name="Kukor J.J."/>
            <person name="Suflita J.M."/>
            <person name="Young L.Y."/>
            <person name="Zylstra G.J."/>
            <person name="Wawrik B."/>
        </authorList>
    </citation>
    <scope>NUCLEOTIDE SEQUENCE [LARGE SCALE GENOMIC DNA]</scope>
    <source>
        <strain evidence="2 3">AK-01</strain>
    </source>
</reference>
<sequence>MKNLCNLAIIILGCAFLAAPIAIAANAIGGGDSFVVSSNNATITKIIAKVGGATASGVQDSATQWTFDLDGAGAGTPVNLRVLGVADGGGEPSISVSGDVDATKGVCRDKSNRQRCNADVATGATDDCNCTGMTPSAGDKLVIRVMGEVAGARIPQDAF</sequence>
<accession>B8FE96</accession>
<dbReference type="KEGG" id="dal:Dalk_5207"/>
<dbReference type="Proteomes" id="UP000000739">
    <property type="component" value="Chromosome"/>
</dbReference>
<evidence type="ECO:0000313" key="2">
    <source>
        <dbReference type="EMBL" id="ACL06877.1"/>
    </source>
</evidence>
<feature type="chain" id="PRO_5002869020" evidence="1">
    <location>
        <begin position="25"/>
        <end position="159"/>
    </location>
</feature>
<dbReference type="RefSeq" id="WP_015949913.1">
    <property type="nucleotide sequence ID" value="NC_011768.1"/>
</dbReference>
<protein>
    <submittedName>
        <fullName evidence="2">Uncharacterized protein</fullName>
    </submittedName>
</protein>
<name>B8FE96_DESAL</name>
<keyword evidence="1" id="KW-0732">Signal</keyword>